<evidence type="ECO:0000313" key="9">
    <source>
        <dbReference type="EMBL" id="KAK7884464.1"/>
    </source>
</evidence>
<comment type="subcellular location">
    <subcellularLocation>
        <location evidence="1">Cytoplasm</location>
        <location evidence="1">Cytoskeleton</location>
    </subcellularLocation>
</comment>
<evidence type="ECO:0000313" key="10">
    <source>
        <dbReference type="Proteomes" id="UP001460270"/>
    </source>
</evidence>
<dbReference type="PANTHER" id="PTHR14326:SF44">
    <property type="entry name" value="TARGETING PROTEIN FOR XKLP2"/>
    <property type="match status" value="1"/>
</dbReference>
<dbReference type="InterPro" id="IPR036875">
    <property type="entry name" value="Znf_CCHC_sf"/>
</dbReference>
<feature type="compositionally biased region" description="Low complexity" evidence="7">
    <location>
        <begin position="663"/>
        <end position="685"/>
    </location>
</feature>
<dbReference type="Pfam" id="PF06886">
    <property type="entry name" value="TPX2"/>
    <property type="match status" value="1"/>
</dbReference>
<dbReference type="AlphaFoldDB" id="A0AAW0N5N6"/>
<comment type="caution">
    <text evidence="9">The sequence shown here is derived from an EMBL/GenBank/DDBJ whole genome shotgun (WGS) entry which is preliminary data.</text>
</comment>
<keyword evidence="5" id="KW-0863">Zinc-finger</keyword>
<dbReference type="Pfam" id="PF22936">
    <property type="entry name" value="Pol_BBD"/>
    <property type="match status" value="1"/>
</dbReference>
<evidence type="ECO:0000256" key="4">
    <source>
        <dbReference type="ARBA" id="ARBA00023212"/>
    </source>
</evidence>
<evidence type="ECO:0000256" key="1">
    <source>
        <dbReference type="ARBA" id="ARBA00004245"/>
    </source>
</evidence>
<feature type="domain" description="CCHC-type" evidence="8">
    <location>
        <begin position="116"/>
        <end position="131"/>
    </location>
</feature>
<dbReference type="EMBL" id="JBBPFD010000020">
    <property type="protein sequence ID" value="KAK7884464.1"/>
    <property type="molecule type" value="Genomic_DNA"/>
</dbReference>
<dbReference type="GO" id="GO:0003676">
    <property type="term" value="F:nucleic acid binding"/>
    <property type="evidence" value="ECO:0007669"/>
    <property type="project" value="InterPro"/>
</dbReference>
<comment type="similarity">
    <text evidence="2">Belongs to the TPX2 family.</text>
</comment>
<dbReference type="InterPro" id="IPR001878">
    <property type="entry name" value="Znf_CCHC"/>
</dbReference>
<feature type="compositionally biased region" description="Basic and acidic residues" evidence="7">
    <location>
        <begin position="443"/>
        <end position="453"/>
    </location>
</feature>
<proteinExistence type="inferred from homology"/>
<organism evidence="9 10">
    <name type="scientific">Mugilogobius chulae</name>
    <name type="common">yellowstripe goby</name>
    <dbReference type="NCBI Taxonomy" id="88201"/>
    <lineage>
        <taxon>Eukaryota</taxon>
        <taxon>Metazoa</taxon>
        <taxon>Chordata</taxon>
        <taxon>Craniata</taxon>
        <taxon>Vertebrata</taxon>
        <taxon>Euteleostomi</taxon>
        <taxon>Actinopterygii</taxon>
        <taxon>Neopterygii</taxon>
        <taxon>Teleostei</taxon>
        <taxon>Neoteleostei</taxon>
        <taxon>Acanthomorphata</taxon>
        <taxon>Gobiaria</taxon>
        <taxon>Gobiiformes</taxon>
        <taxon>Gobioidei</taxon>
        <taxon>Gobiidae</taxon>
        <taxon>Gobionellinae</taxon>
        <taxon>Mugilogobius</taxon>
    </lineage>
</organism>
<keyword evidence="6" id="KW-0175">Coiled coil</keyword>
<name>A0AAW0N5N6_9GOBI</name>
<feature type="region of interest" description="Disordered" evidence="7">
    <location>
        <begin position="663"/>
        <end position="694"/>
    </location>
</feature>
<feature type="compositionally biased region" description="Polar residues" evidence="7">
    <location>
        <begin position="413"/>
        <end position="441"/>
    </location>
</feature>
<dbReference type="GO" id="GO:0005819">
    <property type="term" value="C:spindle"/>
    <property type="evidence" value="ECO:0007669"/>
    <property type="project" value="InterPro"/>
</dbReference>
<evidence type="ECO:0000259" key="8">
    <source>
        <dbReference type="PROSITE" id="PS50158"/>
    </source>
</evidence>
<dbReference type="InterPro" id="IPR009675">
    <property type="entry name" value="TPX2_fam"/>
</dbReference>
<keyword evidence="3" id="KW-0963">Cytoplasm</keyword>
<evidence type="ECO:0000256" key="3">
    <source>
        <dbReference type="ARBA" id="ARBA00022490"/>
    </source>
</evidence>
<dbReference type="Gene3D" id="4.10.60.10">
    <property type="entry name" value="Zinc finger, CCHC-type"/>
    <property type="match status" value="1"/>
</dbReference>
<dbReference type="SMART" id="SM00343">
    <property type="entry name" value="ZnF_C2HC"/>
    <property type="match status" value="2"/>
</dbReference>
<keyword evidence="4" id="KW-0206">Cytoskeleton</keyword>
<dbReference type="GO" id="GO:0005874">
    <property type="term" value="C:microtubule"/>
    <property type="evidence" value="ECO:0007669"/>
    <property type="project" value="InterPro"/>
</dbReference>
<gene>
    <name evidence="9" type="ORF">WMY93_027587</name>
</gene>
<keyword evidence="5" id="KW-0479">Metal-binding</keyword>
<dbReference type="GO" id="GO:0060236">
    <property type="term" value="P:regulation of mitotic spindle organization"/>
    <property type="evidence" value="ECO:0007669"/>
    <property type="project" value="InterPro"/>
</dbReference>
<feature type="region of interest" description="Disordered" evidence="7">
    <location>
        <begin position="401"/>
        <end position="467"/>
    </location>
</feature>
<dbReference type="Pfam" id="PF14223">
    <property type="entry name" value="Retrotran_gag_2"/>
    <property type="match status" value="1"/>
</dbReference>
<dbReference type="InterPro" id="IPR054722">
    <property type="entry name" value="PolX-like_BBD"/>
</dbReference>
<dbReference type="InterPro" id="IPR027329">
    <property type="entry name" value="TPX2_C"/>
</dbReference>
<keyword evidence="10" id="KW-1185">Reference proteome</keyword>
<evidence type="ECO:0000256" key="6">
    <source>
        <dbReference type="SAM" id="Coils"/>
    </source>
</evidence>
<protein>
    <recommendedName>
        <fullName evidence="8">CCHC-type domain-containing protein</fullName>
    </recommendedName>
</protein>
<keyword evidence="5" id="KW-0862">Zinc</keyword>
<evidence type="ECO:0000256" key="5">
    <source>
        <dbReference type="PROSITE-ProRule" id="PRU00047"/>
    </source>
</evidence>
<dbReference type="PANTHER" id="PTHR14326">
    <property type="entry name" value="TARGETING PROTEIN FOR XKLP2"/>
    <property type="match status" value="1"/>
</dbReference>
<reference evidence="10" key="1">
    <citation type="submission" date="2024-04" db="EMBL/GenBank/DDBJ databases">
        <title>Salinicola lusitanus LLJ914,a marine bacterium isolated from the Okinawa Trough.</title>
        <authorList>
            <person name="Li J."/>
        </authorList>
    </citation>
    <scope>NUCLEOTIDE SEQUENCE [LARGE SCALE GENOMIC DNA]</scope>
</reference>
<evidence type="ECO:0000256" key="2">
    <source>
        <dbReference type="ARBA" id="ARBA00005885"/>
    </source>
</evidence>
<dbReference type="GO" id="GO:0008270">
    <property type="term" value="F:zinc ion binding"/>
    <property type="evidence" value="ECO:0007669"/>
    <property type="project" value="UniProtKB-KW"/>
</dbReference>
<dbReference type="PROSITE" id="PS50158">
    <property type="entry name" value="ZF_CCHC"/>
    <property type="match status" value="1"/>
</dbReference>
<accession>A0AAW0N5N6</accession>
<dbReference type="SUPFAM" id="SSF57756">
    <property type="entry name" value="Retrovirus zinc finger-like domains"/>
    <property type="match status" value="1"/>
</dbReference>
<feature type="coiled-coil region" evidence="6">
    <location>
        <begin position="870"/>
        <end position="917"/>
    </location>
</feature>
<evidence type="ECO:0000256" key="7">
    <source>
        <dbReference type="SAM" id="MobiDB-lite"/>
    </source>
</evidence>
<sequence>MYITLTSLKKSDTETITEYIIRAEQIITALKGAGEAPSEELIMAMVMRGLPEKYKPFTLMVTHSSTEMKLGEFKAKLRNFEASEDSEPIAEEAGERVLKAKAGPKKKSGAHTDLTCWRCGEKGHRKDECSKKVWCSSCKSTSHTDKACRKKERGSRCAHAQDDGGSRGRIDVRGTEGADFTFRAQTVDTSKSAQQRPIQEKGLIVDTGASSHIINDRSRFKNFDNSFKSERHSMELADGKRTFGLAQGRGDAQVHLIDSNGRRCSVTLKNALYIPSFPQELFSVKCATASGAKLIFDEGKDVLLVPDGTKFNIHVHNRMYYLQTECDESDVCNVSHDIQTWHEIMGHCNYEDILKLQDVTVGMHIKGTKRRPDKECRVCIEGKFTQMRNRDAVVKVKTPLEQVNTDLAGPTQEVGSDSTTDSEPNETPQLSTENTDLQADESQLEKDDGEKHPRVTPQASSSKRSLAAALLRKSSRIMKAKALRATQSASSLHKTSSDTEVSCFNSFKCCSKPSSEELKLEKKVALLRKKNKASYKDSSKIIDRPKHSQSERCFWLLMRTKILYYSVQTAHSGFIFSILVACFIYFLVENTKFTNLQLKKLAIPTLKREGERGDWVSVLLQCHVLRRFKHSVLLQCHVLQQVKHSVLSVSRPTAGLNTLSSSSLNTLSSSSVTSSRSPASMSRPTQGVPEKKLPTLTVPESPAFALKKRLQERQAKKLPVVVEEEEPSHVFKSHPVSKKILEGVVVKPSSPVKAPPVPHFGLPFQPKLPEHHQVELCVRTKVQSPALPDFSMVVLPEKKKPEPTKPEPFNLLIDARGAEKSSRWENMVIQEEKKQQEEATHFKARPNKEPFKPKKRRHISSSFQLLTERRARERQEFDRALSEKEALRALMEEQRRKEEEEREREEIARMRQEQVHKAQPIKHYRCVTVKKSEMPLTSYPGLTLTTYRTADRTPEAFQFLKSNESGSHRDAYGPEIRADVLRTSGSFPLEGTFSGQPEPSAALFGEVLKTRHDKQETKRSWVK</sequence>
<dbReference type="Proteomes" id="UP001460270">
    <property type="component" value="Unassembled WGS sequence"/>
</dbReference>